<evidence type="ECO:0000256" key="5">
    <source>
        <dbReference type="SAM" id="MobiDB-lite"/>
    </source>
</evidence>
<dbReference type="AlphaFoldDB" id="A0ABD1FZ40"/>
<dbReference type="PROSITE" id="PS50090">
    <property type="entry name" value="MYB_LIKE"/>
    <property type="match status" value="2"/>
</dbReference>
<keyword evidence="2" id="KW-0677">Repeat</keyword>
<dbReference type="Proteomes" id="UP001567538">
    <property type="component" value="Unassembled WGS sequence"/>
</dbReference>
<dbReference type="InterPro" id="IPR009057">
    <property type="entry name" value="Homeodomain-like_sf"/>
</dbReference>
<dbReference type="PANTHER" id="PTHR45614:SF285">
    <property type="entry name" value="TRANSCRIPTION FACTOR MYB98"/>
    <property type="match status" value="1"/>
</dbReference>
<feature type="domain" description="Myb-like" evidence="6">
    <location>
        <begin position="170"/>
        <end position="221"/>
    </location>
</feature>
<protein>
    <submittedName>
        <fullName evidence="8">Transcription factor MYB115-like protein</fullName>
    </submittedName>
</protein>
<dbReference type="PROSITE" id="PS51294">
    <property type="entry name" value="HTH_MYB"/>
    <property type="match status" value="2"/>
</dbReference>
<name>A0ABD1FZ40_SALDI</name>
<keyword evidence="4" id="KW-0539">Nucleus</keyword>
<sequence>MAFDTINGGNIAMYSNKTFDDNPYIPQMDEGSSFTTGGAASSSSSSSNRLFTNNTLDYFPVEGSLNSLCNVPSTFQDPFDPFQASFLRFNQEFSTLGQDSAQNSYMHGCHSLFQTAVDHHHHQFHTSHHFDEYYLQSKNFVGDNDVDDDHKGGINVGKNPNKRKRVVDTKSEIIKGQWTPEEDGMLVELVEKHGVRKWSTIAQLLPGRIGKQCRERWHNHLKPDIKKDRWSEEEDRVLIEAHRKLGNRWAEIARSLPGRSENTIKNHWNATKRRQLSSRTNANSTTTPLQNYIRTIIVDAKAPSPAPTHEDTFCTHQTVSLETQMNVQFDIQKEMDFMEMLSYGYI</sequence>
<evidence type="ECO:0000256" key="2">
    <source>
        <dbReference type="ARBA" id="ARBA00022737"/>
    </source>
</evidence>
<feature type="region of interest" description="Disordered" evidence="5">
    <location>
        <begin position="25"/>
        <end position="48"/>
    </location>
</feature>
<dbReference type="PANTHER" id="PTHR45614">
    <property type="entry name" value="MYB PROTEIN-RELATED"/>
    <property type="match status" value="1"/>
</dbReference>
<dbReference type="InterPro" id="IPR050560">
    <property type="entry name" value="MYB_TF"/>
</dbReference>
<evidence type="ECO:0000259" key="7">
    <source>
        <dbReference type="PROSITE" id="PS51294"/>
    </source>
</evidence>
<dbReference type="SUPFAM" id="SSF46689">
    <property type="entry name" value="Homeodomain-like"/>
    <property type="match status" value="1"/>
</dbReference>
<dbReference type="GO" id="GO:0003677">
    <property type="term" value="F:DNA binding"/>
    <property type="evidence" value="ECO:0007669"/>
    <property type="project" value="UniProtKB-KW"/>
</dbReference>
<accession>A0ABD1FZ40</accession>
<proteinExistence type="predicted"/>
<comment type="subcellular location">
    <subcellularLocation>
        <location evidence="1">Nucleus</location>
    </subcellularLocation>
</comment>
<dbReference type="InterPro" id="IPR001005">
    <property type="entry name" value="SANT/Myb"/>
</dbReference>
<dbReference type="EMBL" id="JBEAFC010000011">
    <property type="protein sequence ID" value="KAL1537115.1"/>
    <property type="molecule type" value="Genomic_DNA"/>
</dbReference>
<reference evidence="8 9" key="1">
    <citation type="submission" date="2024-06" db="EMBL/GenBank/DDBJ databases">
        <title>A chromosome level genome sequence of Diviner's sage (Salvia divinorum).</title>
        <authorList>
            <person name="Ford S.A."/>
            <person name="Ro D.-K."/>
            <person name="Ness R.W."/>
            <person name="Phillips M.A."/>
        </authorList>
    </citation>
    <scope>NUCLEOTIDE SEQUENCE [LARGE SCALE GENOMIC DNA]</scope>
    <source>
        <strain evidence="8">SAF-2024a</strain>
        <tissue evidence="8">Leaf</tissue>
    </source>
</reference>
<dbReference type="SMART" id="SM00717">
    <property type="entry name" value="SANT"/>
    <property type="match status" value="2"/>
</dbReference>
<evidence type="ECO:0000256" key="3">
    <source>
        <dbReference type="ARBA" id="ARBA00023125"/>
    </source>
</evidence>
<keyword evidence="9" id="KW-1185">Reference proteome</keyword>
<feature type="domain" description="Myb-like" evidence="6">
    <location>
        <begin position="222"/>
        <end position="272"/>
    </location>
</feature>
<dbReference type="FunFam" id="1.10.10.60:FF:000010">
    <property type="entry name" value="Transcriptional activator Myb isoform A"/>
    <property type="match status" value="1"/>
</dbReference>
<dbReference type="Gene3D" id="1.10.10.60">
    <property type="entry name" value="Homeodomain-like"/>
    <property type="match status" value="2"/>
</dbReference>
<evidence type="ECO:0000313" key="9">
    <source>
        <dbReference type="Proteomes" id="UP001567538"/>
    </source>
</evidence>
<evidence type="ECO:0000259" key="6">
    <source>
        <dbReference type="PROSITE" id="PS50090"/>
    </source>
</evidence>
<dbReference type="GO" id="GO:0005634">
    <property type="term" value="C:nucleus"/>
    <property type="evidence" value="ECO:0007669"/>
    <property type="project" value="UniProtKB-SubCell"/>
</dbReference>
<dbReference type="CDD" id="cd00167">
    <property type="entry name" value="SANT"/>
    <property type="match status" value="2"/>
</dbReference>
<dbReference type="InterPro" id="IPR017930">
    <property type="entry name" value="Myb_dom"/>
</dbReference>
<feature type="compositionally biased region" description="Low complexity" evidence="5">
    <location>
        <begin position="31"/>
        <end position="47"/>
    </location>
</feature>
<evidence type="ECO:0000256" key="1">
    <source>
        <dbReference type="ARBA" id="ARBA00004123"/>
    </source>
</evidence>
<dbReference type="Pfam" id="PF00249">
    <property type="entry name" value="Myb_DNA-binding"/>
    <property type="match status" value="2"/>
</dbReference>
<keyword evidence="3" id="KW-0238">DNA-binding</keyword>
<evidence type="ECO:0000313" key="8">
    <source>
        <dbReference type="EMBL" id="KAL1537115.1"/>
    </source>
</evidence>
<gene>
    <name evidence="8" type="ORF">AAHA92_29669</name>
</gene>
<feature type="domain" description="HTH myb-type" evidence="7">
    <location>
        <begin position="170"/>
        <end position="225"/>
    </location>
</feature>
<evidence type="ECO:0000256" key="4">
    <source>
        <dbReference type="ARBA" id="ARBA00023242"/>
    </source>
</evidence>
<comment type="caution">
    <text evidence="8">The sequence shown here is derived from an EMBL/GenBank/DDBJ whole genome shotgun (WGS) entry which is preliminary data.</text>
</comment>
<organism evidence="8 9">
    <name type="scientific">Salvia divinorum</name>
    <name type="common">Maria pastora</name>
    <name type="synonym">Diviner's sage</name>
    <dbReference type="NCBI Taxonomy" id="28513"/>
    <lineage>
        <taxon>Eukaryota</taxon>
        <taxon>Viridiplantae</taxon>
        <taxon>Streptophyta</taxon>
        <taxon>Embryophyta</taxon>
        <taxon>Tracheophyta</taxon>
        <taxon>Spermatophyta</taxon>
        <taxon>Magnoliopsida</taxon>
        <taxon>eudicotyledons</taxon>
        <taxon>Gunneridae</taxon>
        <taxon>Pentapetalae</taxon>
        <taxon>asterids</taxon>
        <taxon>lamiids</taxon>
        <taxon>Lamiales</taxon>
        <taxon>Lamiaceae</taxon>
        <taxon>Nepetoideae</taxon>
        <taxon>Mentheae</taxon>
        <taxon>Salviinae</taxon>
        <taxon>Salvia</taxon>
        <taxon>Salvia subgen. Calosphace</taxon>
    </lineage>
</organism>
<feature type="domain" description="HTH myb-type" evidence="7">
    <location>
        <begin position="226"/>
        <end position="276"/>
    </location>
</feature>